<dbReference type="PANTHER" id="PTHR12526">
    <property type="entry name" value="GLYCOSYLTRANSFERASE"/>
    <property type="match status" value="1"/>
</dbReference>
<dbReference type="SUPFAM" id="SSF53756">
    <property type="entry name" value="UDP-Glycosyltransferase/glycogen phosphorylase"/>
    <property type="match status" value="1"/>
</dbReference>
<evidence type="ECO:0000313" key="5">
    <source>
        <dbReference type="EMBL" id="SEK60099.1"/>
    </source>
</evidence>
<keyword evidence="1" id="KW-0328">Glycosyltransferase</keyword>
<organism evidence="5 6">
    <name type="scientific">Ectothiorhodospira marina</name>
    <dbReference type="NCBI Taxonomy" id="1396821"/>
    <lineage>
        <taxon>Bacteria</taxon>
        <taxon>Pseudomonadati</taxon>
        <taxon>Pseudomonadota</taxon>
        <taxon>Gammaproteobacteria</taxon>
        <taxon>Chromatiales</taxon>
        <taxon>Ectothiorhodospiraceae</taxon>
        <taxon>Ectothiorhodospira</taxon>
    </lineage>
</organism>
<dbReference type="AlphaFoldDB" id="A0A1H7ICA0"/>
<sequence>MVLSHVYPNGAQPTFGVFVRERMRRVGETLPVVVVAPVPWTPGQSLLRRLRPGYRPSVPYKEIQEDLVVYHPHFLCIPGMFKALDGLFEALGSLRTLRQIQRDRGIGVIDSHFIYPDGVAAWLLGRGLGVPYTITLRGTINRIAKTRVRLWLSRRAMAGAAHIFTVSASLRDTAMALGESPERVTVMSNGINLDLFRPEPRAEARSRWGVPEDARVLVSVGSLNERKGHHRVIATMPHLAREYPNLYLLIAGGGGPDGNNEHALQEQVRELGLGDRVRLLGSVPADELRWVYSAGDVFVLATRFEGWANVFLEAQACGLPVVTTNVGGNAEVINHESLGSIVPFGDSAALSASLHKALARQWDKEPILTHAQEQVWEKKIPPLVAALQKILESSCSSSSAASHARGRSRSPR</sequence>
<proteinExistence type="predicted"/>
<feature type="domain" description="Glycosyltransferase subfamily 4-like N-terminal" evidence="4">
    <location>
        <begin position="90"/>
        <end position="194"/>
    </location>
</feature>
<evidence type="ECO:0000256" key="2">
    <source>
        <dbReference type="ARBA" id="ARBA00022679"/>
    </source>
</evidence>
<dbReference type="Pfam" id="PF00534">
    <property type="entry name" value="Glycos_transf_1"/>
    <property type="match status" value="1"/>
</dbReference>
<dbReference type="GO" id="GO:0016757">
    <property type="term" value="F:glycosyltransferase activity"/>
    <property type="evidence" value="ECO:0007669"/>
    <property type="project" value="UniProtKB-KW"/>
</dbReference>
<evidence type="ECO:0000256" key="1">
    <source>
        <dbReference type="ARBA" id="ARBA00022676"/>
    </source>
</evidence>
<evidence type="ECO:0000259" key="3">
    <source>
        <dbReference type="Pfam" id="PF00534"/>
    </source>
</evidence>
<reference evidence="6" key="1">
    <citation type="submission" date="2016-10" db="EMBL/GenBank/DDBJ databases">
        <authorList>
            <person name="Varghese N."/>
            <person name="Submissions S."/>
        </authorList>
    </citation>
    <scope>NUCLEOTIDE SEQUENCE [LARGE SCALE GENOMIC DNA]</scope>
    <source>
        <strain evidence="6">DSM 241</strain>
    </source>
</reference>
<dbReference type="Proteomes" id="UP000199256">
    <property type="component" value="Unassembled WGS sequence"/>
</dbReference>
<evidence type="ECO:0000313" key="6">
    <source>
        <dbReference type="Proteomes" id="UP000199256"/>
    </source>
</evidence>
<keyword evidence="6" id="KW-1185">Reference proteome</keyword>
<dbReference type="EMBL" id="FOAA01000003">
    <property type="protein sequence ID" value="SEK60099.1"/>
    <property type="molecule type" value="Genomic_DNA"/>
</dbReference>
<dbReference type="InterPro" id="IPR001296">
    <property type="entry name" value="Glyco_trans_1"/>
</dbReference>
<dbReference type="Pfam" id="PF13439">
    <property type="entry name" value="Glyco_transf_4"/>
    <property type="match status" value="1"/>
</dbReference>
<dbReference type="RefSeq" id="WP_245740566.1">
    <property type="nucleotide sequence ID" value="NZ_FOAA01000003.1"/>
</dbReference>
<dbReference type="InterPro" id="IPR028098">
    <property type="entry name" value="Glyco_trans_4-like_N"/>
</dbReference>
<gene>
    <name evidence="5" type="ORF">SAMN05444515_103101</name>
</gene>
<dbReference type="PANTHER" id="PTHR12526:SF510">
    <property type="entry name" value="D-INOSITOL 3-PHOSPHATE GLYCOSYLTRANSFERASE"/>
    <property type="match status" value="1"/>
</dbReference>
<name>A0A1H7ICA0_9GAMM</name>
<dbReference type="GO" id="GO:1901135">
    <property type="term" value="P:carbohydrate derivative metabolic process"/>
    <property type="evidence" value="ECO:0007669"/>
    <property type="project" value="UniProtKB-ARBA"/>
</dbReference>
<accession>A0A1H7ICA0</accession>
<feature type="domain" description="Glycosyl transferase family 1" evidence="3">
    <location>
        <begin position="202"/>
        <end position="361"/>
    </location>
</feature>
<keyword evidence="2 5" id="KW-0808">Transferase</keyword>
<dbReference type="Gene3D" id="3.40.50.2000">
    <property type="entry name" value="Glycogen Phosphorylase B"/>
    <property type="match status" value="2"/>
</dbReference>
<dbReference type="STRING" id="1396821.SAMN05444515_103101"/>
<evidence type="ECO:0000259" key="4">
    <source>
        <dbReference type="Pfam" id="PF13439"/>
    </source>
</evidence>
<protein>
    <submittedName>
        <fullName evidence="5">Glycosyltransferase involved in cell wall bisynthesis</fullName>
    </submittedName>
</protein>